<proteinExistence type="predicted"/>
<dbReference type="Gene3D" id="3.40.50.1820">
    <property type="entry name" value="alpha/beta hydrolase"/>
    <property type="match status" value="1"/>
</dbReference>
<dbReference type="AlphaFoldDB" id="A0A5P2C5Y3"/>
<organism evidence="3 4">
    <name type="scientific">Streptomyces venezuelae</name>
    <dbReference type="NCBI Taxonomy" id="54571"/>
    <lineage>
        <taxon>Bacteria</taxon>
        <taxon>Bacillati</taxon>
        <taxon>Actinomycetota</taxon>
        <taxon>Actinomycetes</taxon>
        <taxon>Kitasatosporales</taxon>
        <taxon>Streptomycetaceae</taxon>
        <taxon>Streptomyces</taxon>
    </lineage>
</organism>
<accession>A0A5P2C5Y3</accession>
<feature type="domain" description="Peptidase S9 prolyl oligopeptidase catalytic" evidence="2">
    <location>
        <begin position="428"/>
        <end position="641"/>
    </location>
</feature>
<reference evidence="3 4" key="1">
    <citation type="submission" date="2018-05" db="EMBL/GenBank/DDBJ databases">
        <title>Streptomyces venezuelae.</title>
        <authorList>
            <person name="Kim W."/>
            <person name="Lee N."/>
            <person name="Cho B.-K."/>
        </authorList>
    </citation>
    <scope>NUCLEOTIDE SEQUENCE [LARGE SCALE GENOMIC DNA]</scope>
    <source>
        <strain evidence="3 4">ATCC 14584</strain>
    </source>
</reference>
<gene>
    <name evidence="3" type="ORF">DEJ48_35640</name>
</gene>
<dbReference type="InterPro" id="IPR029058">
    <property type="entry name" value="AB_hydrolase_fold"/>
</dbReference>
<dbReference type="InterPro" id="IPR011042">
    <property type="entry name" value="6-blade_b-propeller_TolB-like"/>
</dbReference>
<dbReference type="OrthoDB" id="128799at2"/>
<dbReference type="GO" id="GO:0006508">
    <property type="term" value="P:proteolysis"/>
    <property type="evidence" value="ECO:0007669"/>
    <property type="project" value="InterPro"/>
</dbReference>
<dbReference type="Proteomes" id="UP000322927">
    <property type="component" value="Chromosome"/>
</dbReference>
<dbReference type="EMBL" id="CP029192">
    <property type="protein sequence ID" value="QES38042.1"/>
    <property type="molecule type" value="Genomic_DNA"/>
</dbReference>
<keyword evidence="1" id="KW-0378">Hydrolase</keyword>
<name>A0A5P2C5Y3_STRVZ</name>
<evidence type="ECO:0000313" key="4">
    <source>
        <dbReference type="Proteomes" id="UP000322927"/>
    </source>
</evidence>
<dbReference type="RefSeq" id="WP_150220240.1">
    <property type="nucleotide sequence ID" value="NZ_CP029192.1"/>
</dbReference>
<evidence type="ECO:0000256" key="1">
    <source>
        <dbReference type="ARBA" id="ARBA00022801"/>
    </source>
</evidence>
<dbReference type="SUPFAM" id="SSF82171">
    <property type="entry name" value="DPP6 N-terminal domain-like"/>
    <property type="match status" value="1"/>
</dbReference>
<dbReference type="Pfam" id="PF00326">
    <property type="entry name" value="Peptidase_S9"/>
    <property type="match status" value="1"/>
</dbReference>
<dbReference type="GO" id="GO:0004252">
    <property type="term" value="F:serine-type endopeptidase activity"/>
    <property type="evidence" value="ECO:0007669"/>
    <property type="project" value="TreeGrafter"/>
</dbReference>
<dbReference type="SUPFAM" id="SSF53474">
    <property type="entry name" value="alpha/beta-Hydrolases"/>
    <property type="match status" value="1"/>
</dbReference>
<dbReference type="Gene3D" id="2.120.10.30">
    <property type="entry name" value="TolB, C-terminal domain"/>
    <property type="match status" value="2"/>
</dbReference>
<dbReference type="PANTHER" id="PTHR42776:SF27">
    <property type="entry name" value="DIPEPTIDYL PEPTIDASE FAMILY MEMBER 6"/>
    <property type="match status" value="1"/>
</dbReference>
<protein>
    <submittedName>
        <fullName evidence="3">S9 family peptidase</fullName>
    </submittedName>
</protein>
<sequence>MSESARTTAPAHGAPRLAVEQLTVEELFGSPVRAGASISSDGTRIAYLAPWRGRLNVWVENLDSDEEPRCVTADDNRSVHTFHWTDDPRWLLYEQDGDGDEMWHLHRVDLDHPEAGAVDLTPFPGVVALGLDTAAARPGKAFLHLNKRNPVEFDLYELDIATGELTVLAQNPGQSAGWMCTPGGELYAQLLTAEGDIQLARWDTSAGSGELRPVATFDGADYPLSIQPFELTPDGTGVWLGSNRNSDRTRLVRLDLATGEETGVDSHPVFDLDTRCVVFPALPSPLIRNPYTGALLGARYLGERQVIHALDPHFAAVLPNLERLSDGDLAAVSCDASGRRWVAVFSHDRDPGATYLYDHATRETRLLYRPYPHLDPEVLAPMAPVVIPARDGLRLPAYLTLPVGVDPVGLPTVLLVHGGPWFRDTWGYNPVVQLLANRGYAVLQVNFRGSMGYGKAFLKAGIGELAGTMHDDLIDAVDWAVGRGYADRDRVAVFGGSYGGYAALVGAAFTPDVFAAAIDTCGPSNLVTYLRTLPEFARPGLVNNWYLYAGDPSDPEQEADLLARSPISRVDRIRTPLMVVQGANDVRVVKAESDRIVDALRARGVEVEYMVKENEGHGFVNPENNIDLYRAAERFLARHLK</sequence>
<evidence type="ECO:0000313" key="3">
    <source>
        <dbReference type="EMBL" id="QES38042.1"/>
    </source>
</evidence>
<dbReference type="InterPro" id="IPR001375">
    <property type="entry name" value="Peptidase_S9_cat"/>
</dbReference>
<evidence type="ECO:0000259" key="2">
    <source>
        <dbReference type="Pfam" id="PF00326"/>
    </source>
</evidence>
<dbReference type="PANTHER" id="PTHR42776">
    <property type="entry name" value="SERINE PEPTIDASE S9 FAMILY MEMBER"/>
    <property type="match status" value="1"/>
</dbReference>